<protein>
    <submittedName>
        <fullName evidence="1">Uncharacterized protein</fullName>
    </submittedName>
</protein>
<proteinExistence type="predicted"/>
<reference evidence="1" key="2">
    <citation type="journal article" date="2023" name="Int. J. Mol. Sci.">
        <title>De Novo Assembly and Annotation of 11 Diverse Shrub Willow (Salix) Genomes Reveals Novel Gene Organization in Sex-Linked Regions.</title>
        <authorList>
            <person name="Hyden B."/>
            <person name="Feng K."/>
            <person name="Yates T.B."/>
            <person name="Jawdy S."/>
            <person name="Cereghino C."/>
            <person name="Smart L.B."/>
            <person name="Muchero W."/>
        </authorList>
    </citation>
    <scope>NUCLEOTIDE SEQUENCE</scope>
    <source>
        <tissue evidence="1">Shoot tip</tissue>
    </source>
</reference>
<sequence>MLANHFDINTSLLLALGVLQHITTKHNSFHLKWQAPKKFHGV</sequence>
<gene>
    <name evidence="1" type="ORF">OIU77_007446</name>
</gene>
<dbReference type="EMBL" id="JAPFFI010000020">
    <property type="protein sequence ID" value="KAJ6339485.1"/>
    <property type="molecule type" value="Genomic_DNA"/>
</dbReference>
<keyword evidence="2" id="KW-1185">Reference proteome</keyword>
<name>A0ABQ9AIE4_9ROSI</name>
<dbReference type="Proteomes" id="UP001141253">
    <property type="component" value="Chromosome 15W"/>
</dbReference>
<evidence type="ECO:0000313" key="1">
    <source>
        <dbReference type="EMBL" id="KAJ6339485.1"/>
    </source>
</evidence>
<comment type="caution">
    <text evidence="1">The sequence shown here is derived from an EMBL/GenBank/DDBJ whole genome shotgun (WGS) entry which is preliminary data.</text>
</comment>
<evidence type="ECO:0000313" key="2">
    <source>
        <dbReference type="Proteomes" id="UP001141253"/>
    </source>
</evidence>
<reference evidence="1" key="1">
    <citation type="submission" date="2022-10" db="EMBL/GenBank/DDBJ databases">
        <authorList>
            <person name="Hyden B.L."/>
            <person name="Feng K."/>
            <person name="Yates T."/>
            <person name="Jawdy S."/>
            <person name="Smart L.B."/>
            <person name="Muchero W."/>
        </authorList>
    </citation>
    <scope>NUCLEOTIDE SEQUENCE</scope>
    <source>
        <tissue evidence="1">Shoot tip</tissue>
    </source>
</reference>
<organism evidence="1 2">
    <name type="scientific">Salix suchowensis</name>
    <dbReference type="NCBI Taxonomy" id="1278906"/>
    <lineage>
        <taxon>Eukaryota</taxon>
        <taxon>Viridiplantae</taxon>
        <taxon>Streptophyta</taxon>
        <taxon>Embryophyta</taxon>
        <taxon>Tracheophyta</taxon>
        <taxon>Spermatophyta</taxon>
        <taxon>Magnoliopsida</taxon>
        <taxon>eudicotyledons</taxon>
        <taxon>Gunneridae</taxon>
        <taxon>Pentapetalae</taxon>
        <taxon>rosids</taxon>
        <taxon>fabids</taxon>
        <taxon>Malpighiales</taxon>
        <taxon>Salicaceae</taxon>
        <taxon>Saliceae</taxon>
        <taxon>Salix</taxon>
    </lineage>
</organism>
<accession>A0ABQ9AIE4</accession>